<dbReference type="Proteomes" id="UP001237780">
    <property type="component" value="Unassembled WGS sequence"/>
</dbReference>
<organism evidence="1 2">
    <name type="scientific">Phyllobacterium ifriqiyense</name>
    <dbReference type="NCBI Taxonomy" id="314238"/>
    <lineage>
        <taxon>Bacteria</taxon>
        <taxon>Pseudomonadati</taxon>
        <taxon>Pseudomonadota</taxon>
        <taxon>Alphaproteobacteria</taxon>
        <taxon>Hyphomicrobiales</taxon>
        <taxon>Phyllobacteriaceae</taxon>
        <taxon>Phyllobacterium</taxon>
    </lineage>
</organism>
<name>A0ABU0SEN8_9HYPH</name>
<dbReference type="InterPro" id="IPR015422">
    <property type="entry name" value="PyrdxlP-dep_Trfase_small"/>
</dbReference>
<keyword evidence="2" id="KW-1185">Reference proteome</keyword>
<evidence type="ECO:0000313" key="1">
    <source>
        <dbReference type="EMBL" id="MDQ0999230.1"/>
    </source>
</evidence>
<gene>
    <name evidence="1" type="ORF">QFZ34_004412</name>
</gene>
<dbReference type="EMBL" id="JAUSZT010000003">
    <property type="protein sequence ID" value="MDQ0999230.1"/>
    <property type="molecule type" value="Genomic_DNA"/>
</dbReference>
<comment type="caution">
    <text evidence="1">The sequence shown here is derived from an EMBL/GenBank/DDBJ whole genome shotgun (WGS) entry which is preliminary data.</text>
</comment>
<proteinExistence type="predicted"/>
<evidence type="ECO:0000313" key="2">
    <source>
        <dbReference type="Proteomes" id="UP001237780"/>
    </source>
</evidence>
<reference evidence="1 2" key="1">
    <citation type="submission" date="2023-07" db="EMBL/GenBank/DDBJ databases">
        <title>Comparative genomics of wheat-associated soil bacteria to identify genetic determinants of phenazine resistance.</title>
        <authorList>
            <person name="Mouncey N."/>
        </authorList>
    </citation>
    <scope>NUCLEOTIDE SEQUENCE [LARGE SCALE GENOMIC DNA]</scope>
    <source>
        <strain evidence="1 2">W4I11</strain>
    </source>
</reference>
<protein>
    <submittedName>
        <fullName evidence="1">Uncharacterized protein</fullName>
    </submittedName>
</protein>
<dbReference type="Gene3D" id="3.90.1150.10">
    <property type="entry name" value="Aspartate Aminotransferase, domain 1"/>
    <property type="match status" value="1"/>
</dbReference>
<accession>A0ABU0SEN8</accession>
<sequence>MSNRNDRYSTRIDNMRASEVRELLKLLDQPGIISFAGAHT</sequence>